<comment type="function">
    <text evidence="12 13">Ethanolamine phosphate transferase involved in glycosylphosphatidylinositol-anchor biosynthesis. Transfers ethanolamine phosphate to the GPI second mannose.</text>
</comment>
<dbReference type="Pfam" id="PF01663">
    <property type="entry name" value="Phosphodiest"/>
    <property type="match status" value="1"/>
</dbReference>
<dbReference type="PANTHER" id="PTHR23072:SF0">
    <property type="entry name" value="GPI ETHANOLAMINE PHOSPHATE TRANSFERASE 2"/>
    <property type="match status" value="1"/>
</dbReference>
<feature type="domain" description="DUF2423" evidence="14">
    <location>
        <begin position="1"/>
        <end position="44"/>
    </location>
</feature>
<evidence type="ECO:0000259" key="14">
    <source>
        <dbReference type="Pfam" id="PF10338"/>
    </source>
</evidence>
<dbReference type="FunFam" id="3.40.720.10:FF:000045">
    <property type="entry name" value="GPI ethanolamine phosphate transferase 2"/>
    <property type="match status" value="1"/>
</dbReference>
<evidence type="ECO:0000256" key="2">
    <source>
        <dbReference type="ARBA" id="ARBA00004687"/>
    </source>
</evidence>
<keyword evidence="8 13" id="KW-0256">Endoplasmic reticulum</keyword>
<dbReference type="SUPFAM" id="SSF53649">
    <property type="entry name" value="Alkaline phosphatase-like"/>
    <property type="match status" value="1"/>
</dbReference>
<dbReference type="EMBL" id="NPIC01000006">
    <property type="protein sequence ID" value="RDL35036.1"/>
    <property type="molecule type" value="Genomic_DNA"/>
</dbReference>
<evidence type="ECO:0000313" key="16">
    <source>
        <dbReference type="EMBL" id="RDL35036.1"/>
    </source>
</evidence>
<name>A0A370TI48_9HELO</name>
<organism evidence="16 17">
    <name type="scientific">Venustampulla echinocandica</name>
    <dbReference type="NCBI Taxonomy" id="2656787"/>
    <lineage>
        <taxon>Eukaryota</taxon>
        <taxon>Fungi</taxon>
        <taxon>Dikarya</taxon>
        <taxon>Ascomycota</taxon>
        <taxon>Pezizomycotina</taxon>
        <taxon>Leotiomycetes</taxon>
        <taxon>Helotiales</taxon>
        <taxon>Pleuroascaceae</taxon>
        <taxon>Venustampulla</taxon>
    </lineage>
</organism>
<keyword evidence="17" id="KW-1185">Reference proteome</keyword>
<dbReference type="InterPro" id="IPR019434">
    <property type="entry name" value="DUF2423"/>
</dbReference>
<keyword evidence="9 13" id="KW-1133">Transmembrane helix</keyword>
<evidence type="ECO:0000256" key="4">
    <source>
        <dbReference type="ARBA" id="ARBA00020830"/>
    </source>
</evidence>
<evidence type="ECO:0000256" key="11">
    <source>
        <dbReference type="ARBA" id="ARBA00023180"/>
    </source>
</evidence>
<dbReference type="InterPro" id="IPR039527">
    <property type="entry name" value="PIGG/GPI7"/>
</dbReference>
<evidence type="ECO:0000256" key="8">
    <source>
        <dbReference type="ARBA" id="ARBA00022824"/>
    </source>
</evidence>
<comment type="pathway">
    <text evidence="2 13">Glycolipid biosynthesis; glycosylphosphatidylinositol-anchor biosynthesis.</text>
</comment>
<keyword evidence="6 13" id="KW-0808">Transferase</keyword>
<dbReference type="InterPro" id="IPR045687">
    <property type="entry name" value="PIGG/GPI7_C"/>
</dbReference>
<reference evidence="16 17" key="1">
    <citation type="journal article" date="2018" name="IMA Fungus">
        <title>IMA Genome-F 9: Draft genome sequence of Annulohypoxylon stygium, Aspergillus mulundensis, Berkeleyomyces basicola (syn. Thielaviopsis basicola), Ceratocystis smalleyi, two Cercospora beticola strains, Coleophoma cylindrospora, Fusarium fracticaudum, Phialophora cf. hyalina, and Morchella septimelata.</title>
        <authorList>
            <person name="Wingfield B.D."/>
            <person name="Bills G.F."/>
            <person name="Dong Y."/>
            <person name="Huang W."/>
            <person name="Nel W.J."/>
            <person name="Swalarsk-Parry B.S."/>
            <person name="Vaghefi N."/>
            <person name="Wilken P.M."/>
            <person name="An Z."/>
            <person name="de Beer Z.W."/>
            <person name="De Vos L."/>
            <person name="Chen L."/>
            <person name="Duong T.A."/>
            <person name="Gao Y."/>
            <person name="Hammerbacher A."/>
            <person name="Kikkert J.R."/>
            <person name="Li Y."/>
            <person name="Li H."/>
            <person name="Li K."/>
            <person name="Li Q."/>
            <person name="Liu X."/>
            <person name="Ma X."/>
            <person name="Naidoo K."/>
            <person name="Pethybridge S.J."/>
            <person name="Sun J."/>
            <person name="Steenkamp E.T."/>
            <person name="van der Nest M.A."/>
            <person name="van Wyk S."/>
            <person name="Wingfield M.J."/>
            <person name="Xiong C."/>
            <person name="Yue Q."/>
            <person name="Zhang X."/>
        </authorList>
    </citation>
    <scope>NUCLEOTIDE SEQUENCE [LARGE SCALE GENOMIC DNA]</scope>
    <source>
        <strain evidence="16 17">BP 5553</strain>
    </source>
</reference>
<dbReference type="GO" id="GO:0051267">
    <property type="term" value="F:CP2 mannose-ethanolamine phosphotransferase activity"/>
    <property type="evidence" value="ECO:0007669"/>
    <property type="project" value="TreeGrafter"/>
</dbReference>
<comment type="similarity">
    <text evidence="3 13">Belongs to the PIGG/PIGN/PIGO family. PIGG subfamily.</text>
</comment>
<dbReference type="GeneID" id="43599816"/>
<evidence type="ECO:0000256" key="9">
    <source>
        <dbReference type="ARBA" id="ARBA00022989"/>
    </source>
</evidence>
<feature type="transmembrane region" description="Helical" evidence="13">
    <location>
        <begin position="811"/>
        <end position="835"/>
    </location>
</feature>
<proteinExistence type="inferred from homology"/>
<dbReference type="OrthoDB" id="272139at2759"/>
<evidence type="ECO:0000256" key="12">
    <source>
        <dbReference type="ARBA" id="ARBA00056729"/>
    </source>
</evidence>
<evidence type="ECO:0000256" key="13">
    <source>
        <dbReference type="RuleBase" id="RU367106"/>
    </source>
</evidence>
<feature type="transmembrane region" description="Helical" evidence="13">
    <location>
        <begin position="739"/>
        <end position="759"/>
    </location>
</feature>
<dbReference type="Gene3D" id="3.40.720.10">
    <property type="entry name" value="Alkaline Phosphatase, subunit A"/>
    <property type="match status" value="1"/>
</dbReference>
<comment type="subcellular location">
    <subcellularLocation>
        <location evidence="1 13">Endoplasmic reticulum membrane</location>
        <topology evidence="1 13">Multi-pass membrane protein</topology>
    </subcellularLocation>
</comment>
<evidence type="ECO:0000256" key="1">
    <source>
        <dbReference type="ARBA" id="ARBA00004477"/>
    </source>
</evidence>
<keyword evidence="11" id="KW-0325">Glycoprotein</keyword>
<evidence type="ECO:0000259" key="15">
    <source>
        <dbReference type="Pfam" id="PF19316"/>
    </source>
</evidence>
<comment type="caution">
    <text evidence="16">The sequence shown here is derived from an EMBL/GenBank/DDBJ whole genome shotgun (WGS) entry which is preliminary data.</text>
</comment>
<keyword evidence="7 13" id="KW-0812">Transmembrane</keyword>
<feature type="domain" description="GPI ethanolamine phosphate transferase 2 C-terminal" evidence="15">
    <location>
        <begin position="498"/>
        <end position="918"/>
    </location>
</feature>
<feature type="transmembrane region" description="Helical" evidence="13">
    <location>
        <begin position="538"/>
        <end position="555"/>
    </location>
</feature>
<dbReference type="GO" id="GO:0005789">
    <property type="term" value="C:endoplasmic reticulum membrane"/>
    <property type="evidence" value="ECO:0007669"/>
    <property type="project" value="UniProtKB-SubCell"/>
</dbReference>
<protein>
    <recommendedName>
        <fullName evidence="4 13">GPI ethanolamine phosphate transferase 2</fullName>
    </recommendedName>
</protein>
<sequence>MAKGARASVRKANNTRLKQNVFGPIETARVERLSAKLLELAAQPKPKPAEEDTDIAMVAEEGTAKASNETPPVENTLTQDMEIDGDAGKGSAPSNPSKKGRGFFPYKPFLSGLAEYEPLQYGVPPEAPFDKVIFMVVDALRSDFVYSGLSGFGFTQSLISSGAAIPFTAHATSPTITMPRIKAITTGSIPSFLDVILNFAESDTSSSLATQDTWLAQLKAKKTGKMVMYGDDTWLKLFPDFFDRADGTTSFFVSDFTEVDNNVTRHVPEELANNDWNTMVLHYLGLDHIGHKAGPRSPNMIPKQREMDGIVTQIYQAIESKDHLQSTLLVLCGDHGMNDAGNHGGSAPGETSPALVFISPKLKPISSGFAAPAPFEDDFQYYSTVEQSDIAPTLGALLGFPVPRNNLGALIPAFLPFWPKKNDKIQILLRNAKQIMNVVTATFPSFEGDGPASNCHESKSNVDELACRWRGITQSLPQPNDDDQEWLKHAQELMSSTASNYEVKKLVCGQVLAALSLLYAVAAAFPTIATALRTSSPFIGIALSYAIMMFASSYVEEEQHFWYWATTAWLMLLWIKCKRKQQFRLRLVDLSTIILLATTRVVRRWNQTGQKFAGESDIAKTFFFEHRYFFWFLVAITYLWNLQALASVSFPRFPQVVAGAIAATLATAAMTFKLAFTNEDSPELLVGFIKTMAGSEMGVSLVTHARVVFITIGIALAYTLASSFSHRRPNPTMRTVHNLLTLFLITQSRVTNIPLLLIFEVQLLVLNDLDLNLIEITTTSLLMQYMSFFAFGGSNAISSIDLSSAYNGVSGYNVIAVGILTFTSNWVGPIFWTSATTLMLLRLKSKGGKNLLHQHLALLTLFVTASLLFVMAACTVLRTHLFIWTVFSPKYLYSMAWALAQHLVVNVVFGSGLYWLGTKYL</sequence>
<feature type="transmembrane region" description="Helical" evidence="13">
    <location>
        <begin position="856"/>
        <end position="883"/>
    </location>
</feature>
<dbReference type="STRING" id="2656787.A0A370TI48"/>
<evidence type="ECO:0000256" key="7">
    <source>
        <dbReference type="ARBA" id="ARBA00022692"/>
    </source>
</evidence>
<dbReference type="InterPro" id="IPR037674">
    <property type="entry name" value="PIG-G_N"/>
</dbReference>
<dbReference type="Pfam" id="PF19316">
    <property type="entry name" value="PIGO_PIGG"/>
    <property type="match status" value="1"/>
</dbReference>
<evidence type="ECO:0000256" key="10">
    <source>
        <dbReference type="ARBA" id="ARBA00023136"/>
    </source>
</evidence>
<dbReference type="Pfam" id="PF10338">
    <property type="entry name" value="YBL028C_N"/>
    <property type="match status" value="1"/>
</dbReference>
<feature type="transmembrane region" description="Helical" evidence="13">
    <location>
        <begin position="561"/>
        <end position="577"/>
    </location>
</feature>
<dbReference type="PANTHER" id="PTHR23072">
    <property type="entry name" value="PHOSPHATIDYLINOSITOL GLYCAN-RELATED"/>
    <property type="match status" value="1"/>
</dbReference>
<dbReference type="GO" id="GO:0006506">
    <property type="term" value="P:GPI anchor biosynthetic process"/>
    <property type="evidence" value="ECO:0007669"/>
    <property type="project" value="UniProtKB-UniPathway"/>
</dbReference>
<feature type="transmembrane region" description="Helical" evidence="13">
    <location>
        <begin position="511"/>
        <end position="531"/>
    </location>
</feature>
<dbReference type="InterPro" id="IPR002591">
    <property type="entry name" value="Phosphodiest/P_Trfase"/>
</dbReference>
<evidence type="ECO:0000256" key="6">
    <source>
        <dbReference type="ARBA" id="ARBA00022679"/>
    </source>
</evidence>
<feature type="transmembrane region" description="Helical" evidence="13">
    <location>
        <begin position="697"/>
        <end position="719"/>
    </location>
</feature>
<dbReference type="InterPro" id="IPR017850">
    <property type="entry name" value="Alkaline_phosphatase_core_sf"/>
</dbReference>
<keyword evidence="5 13" id="KW-0337">GPI-anchor biosynthesis</keyword>
<dbReference type="UniPathway" id="UPA00196"/>
<evidence type="ECO:0000313" key="17">
    <source>
        <dbReference type="Proteomes" id="UP000254866"/>
    </source>
</evidence>
<dbReference type="AlphaFoldDB" id="A0A370TI48"/>
<dbReference type="Proteomes" id="UP000254866">
    <property type="component" value="Unassembled WGS sequence"/>
</dbReference>
<dbReference type="CDD" id="cd16024">
    <property type="entry name" value="GPI_EPT_2"/>
    <property type="match status" value="1"/>
</dbReference>
<evidence type="ECO:0000256" key="5">
    <source>
        <dbReference type="ARBA" id="ARBA00022502"/>
    </source>
</evidence>
<evidence type="ECO:0000256" key="3">
    <source>
        <dbReference type="ARBA" id="ARBA00005315"/>
    </source>
</evidence>
<feature type="transmembrane region" description="Helical" evidence="13">
    <location>
        <begin position="628"/>
        <end position="650"/>
    </location>
</feature>
<gene>
    <name evidence="16" type="ORF">BP5553_06967</name>
</gene>
<keyword evidence="10 13" id="KW-0472">Membrane</keyword>
<feature type="transmembrane region" description="Helical" evidence="13">
    <location>
        <begin position="895"/>
        <end position="916"/>
    </location>
</feature>
<accession>A0A370TI48</accession>
<dbReference type="RefSeq" id="XP_031867859.1">
    <property type="nucleotide sequence ID" value="XM_032015590.1"/>
</dbReference>